<dbReference type="PANTHER" id="PTHR11360:SF284">
    <property type="entry name" value="EG:103B4.3 PROTEIN-RELATED"/>
    <property type="match status" value="1"/>
</dbReference>
<feature type="transmembrane region" description="Helical" evidence="3">
    <location>
        <begin position="375"/>
        <end position="396"/>
    </location>
</feature>
<evidence type="ECO:0000313" key="5">
    <source>
        <dbReference type="EMBL" id="KAH3807792.1"/>
    </source>
</evidence>
<proteinExistence type="predicted"/>
<feature type="transmembrane region" description="Helical" evidence="3">
    <location>
        <begin position="132"/>
        <end position="155"/>
    </location>
</feature>
<dbReference type="GO" id="GO:0016020">
    <property type="term" value="C:membrane"/>
    <property type="evidence" value="ECO:0007669"/>
    <property type="project" value="UniProtKB-SubCell"/>
</dbReference>
<dbReference type="PANTHER" id="PTHR11360">
    <property type="entry name" value="MONOCARBOXYLATE TRANSPORTER"/>
    <property type="match status" value="1"/>
</dbReference>
<dbReference type="InterPro" id="IPR011701">
    <property type="entry name" value="MFS"/>
</dbReference>
<feature type="transmembrane region" description="Helical" evidence="3">
    <location>
        <begin position="431"/>
        <end position="449"/>
    </location>
</feature>
<feature type="compositionally biased region" description="Polar residues" evidence="2">
    <location>
        <begin position="281"/>
        <end position="301"/>
    </location>
</feature>
<keyword evidence="3" id="KW-0812">Transmembrane</keyword>
<dbReference type="Proteomes" id="UP000828390">
    <property type="component" value="Unassembled WGS sequence"/>
</dbReference>
<keyword evidence="6" id="KW-1185">Reference proteome</keyword>
<dbReference type="InterPro" id="IPR036259">
    <property type="entry name" value="MFS_trans_sf"/>
</dbReference>
<feature type="compositionally biased region" description="Basic and acidic residues" evidence="2">
    <location>
        <begin position="213"/>
        <end position="224"/>
    </location>
</feature>
<reference evidence="5" key="1">
    <citation type="journal article" date="2019" name="bioRxiv">
        <title>The Genome of the Zebra Mussel, Dreissena polymorpha: A Resource for Invasive Species Research.</title>
        <authorList>
            <person name="McCartney M.A."/>
            <person name="Auch B."/>
            <person name="Kono T."/>
            <person name="Mallez S."/>
            <person name="Zhang Y."/>
            <person name="Obille A."/>
            <person name="Becker A."/>
            <person name="Abrahante J.E."/>
            <person name="Garbe J."/>
            <person name="Badalamenti J.P."/>
            <person name="Herman A."/>
            <person name="Mangelson H."/>
            <person name="Liachko I."/>
            <person name="Sullivan S."/>
            <person name="Sone E.D."/>
            <person name="Koren S."/>
            <person name="Silverstein K.A.T."/>
            <person name="Beckman K.B."/>
            <person name="Gohl D.M."/>
        </authorList>
    </citation>
    <scope>NUCLEOTIDE SEQUENCE</scope>
    <source>
        <strain evidence="5">Duluth1</strain>
        <tissue evidence="5">Whole animal</tissue>
    </source>
</reference>
<dbReference type="GO" id="GO:0008028">
    <property type="term" value="F:monocarboxylic acid transmembrane transporter activity"/>
    <property type="evidence" value="ECO:0007669"/>
    <property type="project" value="TreeGrafter"/>
</dbReference>
<feature type="transmembrane region" description="Helical" evidence="3">
    <location>
        <begin position="469"/>
        <end position="490"/>
    </location>
</feature>
<feature type="transmembrane region" description="Helical" evidence="3">
    <location>
        <begin position="99"/>
        <end position="120"/>
    </location>
</feature>
<feature type="transmembrane region" description="Helical" evidence="3">
    <location>
        <begin position="161"/>
        <end position="181"/>
    </location>
</feature>
<accession>A0A9D4G0C2</accession>
<feature type="transmembrane region" description="Helical" evidence="3">
    <location>
        <begin position="73"/>
        <end position="93"/>
    </location>
</feature>
<organism evidence="5 6">
    <name type="scientific">Dreissena polymorpha</name>
    <name type="common">Zebra mussel</name>
    <name type="synonym">Mytilus polymorpha</name>
    <dbReference type="NCBI Taxonomy" id="45954"/>
    <lineage>
        <taxon>Eukaryota</taxon>
        <taxon>Metazoa</taxon>
        <taxon>Spiralia</taxon>
        <taxon>Lophotrochozoa</taxon>
        <taxon>Mollusca</taxon>
        <taxon>Bivalvia</taxon>
        <taxon>Autobranchia</taxon>
        <taxon>Heteroconchia</taxon>
        <taxon>Euheterodonta</taxon>
        <taxon>Imparidentia</taxon>
        <taxon>Neoheterodontei</taxon>
        <taxon>Myida</taxon>
        <taxon>Dreissenoidea</taxon>
        <taxon>Dreissenidae</taxon>
        <taxon>Dreissena</taxon>
    </lineage>
</organism>
<dbReference type="EMBL" id="JAIWYP010000006">
    <property type="protein sequence ID" value="KAH3807792.1"/>
    <property type="molecule type" value="Genomic_DNA"/>
</dbReference>
<feature type="transmembrane region" description="Helical" evidence="3">
    <location>
        <begin position="502"/>
        <end position="522"/>
    </location>
</feature>
<evidence type="ECO:0000256" key="2">
    <source>
        <dbReference type="SAM" id="MobiDB-lite"/>
    </source>
</evidence>
<keyword evidence="3" id="KW-1133">Transmembrane helix</keyword>
<keyword evidence="3" id="KW-0472">Membrane</keyword>
<evidence type="ECO:0000313" key="6">
    <source>
        <dbReference type="Proteomes" id="UP000828390"/>
    </source>
</evidence>
<reference evidence="5" key="2">
    <citation type="submission" date="2020-11" db="EMBL/GenBank/DDBJ databases">
        <authorList>
            <person name="McCartney M.A."/>
            <person name="Auch B."/>
            <person name="Kono T."/>
            <person name="Mallez S."/>
            <person name="Becker A."/>
            <person name="Gohl D.M."/>
            <person name="Silverstein K.A.T."/>
            <person name="Koren S."/>
            <person name="Bechman K.B."/>
            <person name="Herman A."/>
            <person name="Abrahante J.E."/>
            <person name="Garbe J."/>
        </authorList>
    </citation>
    <scope>NUCLEOTIDE SEQUENCE</scope>
    <source>
        <strain evidence="5">Duluth1</strain>
        <tissue evidence="5">Whole animal</tissue>
    </source>
</reference>
<evidence type="ECO:0000256" key="3">
    <source>
        <dbReference type="SAM" id="Phobius"/>
    </source>
</evidence>
<sequence length="526" mass="57366">MDAVPRYWPWVVLVSATCCNVISGGVIFSVGIIYTDIRDRLRTTGVQTSSVAAVAFACACFVAPVITLLGCRVMTVIGSLVMAGGLFLCSFAPTIDYLYAFFGVLAGSGYGIIVVSTLLVTKQYFQENQTVALFILATGQPFGIFIIPLLTRLLLDNFSYFGMYLISSGIVLHIVLLGLFFRPLAAHDISSAVGEYTRMNEGPPESTTPSKNIHGEHPFSVDRSEATIEQAERETLKPKSSKSSYKTVEGPSETIVVSTLEKSWKFEDTTLYESEDEETDNTNVSAESVKQPTVIPQASSAVESIPSAQENIREQPETHTIFEIVMGIHNPKTLCDCRILWLTLSAILYSIGIGYPYIFYPDVAKKRGYEDTTSVWALSIMGLVGIPGVICFGAVIKTIRGRSVSGGVILLAGLSTIAAALGIAFESYYTSIGLIILSALIFGFFSVVYRFVQEEVLKEIFDHHMVSQVFFFLSWVSGFGYLLGIIIGGWLRDHYGDYGNSFVLAAICLGLAGAMLAPLMAFQRTN</sequence>
<dbReference type="Gene3D" id="1.20.1250.20">
    <property type="entry name" value="MFS general substrate transporter like domains"/>
    <property type="match status" value="1"/>
</dbReference>
<comment type="subcellular location">
    <subcellularLocation>
        <location evidence="1">Membrane</location>
        <topology evidence="1">Multi-pass membrane protein</topology>
    </subcellularLocation>
</comment>
<dbReference type="InterPro" id="IPR020846">
    <property type="entry name" value="MFS_dom"/>
</dbReference>
<name>A0A9D4G0C2_DREPO</name>
<feature type="region of interest" description="Disordered" evidence="2">
    <location>
        <begin position="197"/>
        <end position="224"/>
    </location>
</feature>
<feature type="transmembrane region" description="Helical" evidence="3">
    <location>
        <begin position="46"/>
        <end position="66"/>
    </location>
</feature>
<feature type="transmembrane region" description="Helical" evidence="3">
    <location>
        <begin position="7"/>
        <end position="34"/>
    </location>
</feature>
<feature type="transmembrane region" description="Helical" evidence="3">
    <location>
        <begin position="339"/>
        <end position="360"/>
    </location>
</feature>
<gene>
    <name evidence="5" type="ORF">DPMN_136140</name>
</gene>
<comment type="caution">
    <text evidence="5">The sequence shown here is derived from an EMBL/GenBank/DDBJ whole genome shotgun (WGS) entry which is preliminary data.</text>
</comment>
<feature type="transmembrane region" description="Helical" evidence="3">
    <location>
        <begin position="408"/>
        <end position="425"/>
    </location>
</feature>
<dbReference type="SUPFAM" id="SSF103473">
    <property type="entry name" value="MFS general substrate transporter"/>
    <property type="match status" value="1"/>
</dbReference>
<evidence type="ECO:0000259" key="4">
    <source>
        <dbReference type="PROSITE" id="PS50850"/>
    </source>
</evidence>
<feature type="domain" description="Major facilitator superfamily (MFS) profile" evidence="4">
    <location>
        <begin position="338"/>
        <end position="526"/>
    </location>
</feature>
<protein>
    <recommendedName>
        <fullName evidence="4">Major facilitator superfamily (MFS) profile domain-containing protein</fullName>
    </recommendedName>
</protein>
<dbReference type="InterPro" id="IPR050327">
    <property type="entry name" value="Proton-linked_MCT"/>
</dbReference>
<dbReference type="AlphaFoldDB" id="A0A9D4G0C2"/>
<feature type="region of interest" description="Disordered" evidence="2">
    <location>
        <begin position="272"/>
        <end position="301"/>
    </location>
</feature>
<dbReference type="Pfam" id="PF07690">
    <property type="entry name" value="MFS_1"/>
    <property type="match status" value="1"/>
</dbReference>
<dbReference type="PROSITE" id="PS50850">
    <property type="entry name" value="MFS"/>
    <property type="match status" value="1"/>
</dbReference>
<evidence type="ECO:0000256" key="1">
    <source>
        <dbReference type="ARBA" id="ARBA00004141"/>
    </source>
</evidence>